<organism evidence="7">
    <name type="scientific">Glycine soja</name>
    <name type="common">Wild soybean</name>
    <dbReference type="NCBI Taxonomy" id="3848"/>
    <lineage>
        <taxon>Eukaryota</taxon>
        <taxon>Viridiplantae</taxon>
        <taxon>Streptophyta</taxon>
        <taxon>Embryophyta</taxon>
        <taxon>Tracheophyta</taxon>
        <taxon>Spermatophyta</taxon>
        <taxon>Magnoliopsida</taxon>
        <taxon>eudicotyledons</taxon>
        <taxon>Gunneridae</taxon>
        <taxon>Pentapetalae</taxon>
        <taxon>rosids</taxon>
        <taxon>fabids</taxon>
        <taxon>Fabales</taxon>
        <taxon>Fabaceae</taxon>
        <taxon>Papilionoideae</taxon>
        <taxon>50 kb inversion clade</taxon>
        <taxon>NPAAA clade</taxon>
        <taxon>indigoferoid/millettioid clade</taxon>
        <taxon>Phaseoleae</taxon>
        <taxon>Glycine</taxon>
        <taxon>Glycine subgen. Soja</taxon>
    </lineage>
</organism>
<dbReference type="FunFam" id="3.40.50.2000:FF:000238">
    <property type="entry name" value="Glycosyltransferase"/>
    <property type="match status" value="1"/>
</dbReference>
<keyword evidence="9" id="KW-1185">Reference proteome</keyword>
<dbReference type="EMBL" id="KN661445">
    <property type="protein sequence ID" value="KHN14960.1"/>
    <property type="molecule type" value="Genomic_DNA"/>
</dbReference>
<dbReference type="Proteomes" id="UP000053555">
    <property type="component" value="Unassembled WGS sequence"/>
</dbReference>
<dbReference type="Proteomes" id="UP000289340">
    <property type="component" value="Chromosome 19"/>
</dbReference>
<dbReference type="InterPro" id="IPR035595">
    <property type="entry name" value="UDP_glycos_trans_CS"/>
</dbReference>
<reference evidence="7" key="1">
    <citation type="submission" date="2014-07" db="EMBL/GenBank/DDBJ databases">
        <title>Identification of a novel salt tolerance gene in wild soybean by whole-genome sequencing.</title>
        <authorList>
            <person name="Lam H.-M."/>
            <person name="Qi X."/>
            <person name="Li M.-W."/>
            <person name="Liu X."/>
            <person name="Xie M."/>
            <person name="Ni M."/>
            <person name="Xu X."/>
        </authorList>
    </citation>
    <scope>NUCLEOTIDE SEQUENCE [LARGE SCALE GENOMIC DNA]</scope>
    <source>
        <tissue evidence="7">Root</tissue>
    </source>
</reference>
<proteinExistence type="inferred from homology"/>
<dbReference type="InterPro" id="IPR058980">
    <property type="entry name" value="Glyco_transf_N"/>
</dbReference>
<feature type="domain" description="Glycosyltransferase N-terminal" evidence="6">
    <location>
        <begin position="52"/>
        <end position="283"/>
    </location>
</feature>
<keyword evidence="3 4" id="KW-0808">Transferase</keyword>
<keyword evidence="2 4" id="KW-0328">Glycosyltransferase</keyword>
<dbReference type="InterPro" id="IPR002213">
    <property type="entry name" value="UDP_glucos_trans"/>
</dbReference>
<dbReference type="PROSITE" id="PS00375">
    <property type="entry name" value="UDPGT"/>
    <property type="match status" value="1"/>
</dbReference>
<dbReference type="GO" id="GO:0009690">
    <property type="term" value="P:cytokinin metabolic process"/>
    <property type="evidence" value="ECO:0007669"/>
    <property type="project" value="UniProtKB-ARBA"/>
</dbReference>
<dbReference type="AlphaFoldDB" id="A0A0B2Q0V6"/>
<name>A0A0B2Q0V6_GLYSO</name>
<dbReference type="PANTHER" id="PTHR48044">
    <property type="entry name" value="GLYCOSYLTRANSFERASE"/>
    <property type="match status" value="1"/>
</dbReference>
<dbReference type="SUPFAM" id="SSF53756">
    <property type="entry name" value="UDP-Glycosyltransferase/glycogen phosphorylase"/>
    <property type="match status" value="1"/>
</dbReference>
<evidence type="ECO:0000313" key="7">
    <source>
        <dbReference type="EMBL" id="KHN14960.1"/>
    </source>
</evidence>
<evidence type="ECO:0000256" key="2">
    <source>
        <dbReference type="ARBA" id="ARBA00022676"/>
    </source>
</evidence>
<dbReference type="FunFam" id="3.40.50.2000:FF:000060">
    <property type="entry name" value="Glycosyltransferase"/>
    <property type="match status" value="1"/>
</dbReference>
<dbReference type="GO" id="GO:0050404">
    <property type="term" value="F:zeatin O-beta-D-xylosyltransferase activity"/>
    <property type="evidence" value="ECO:0007669"/>
    <property type="project" value="UniProtKB-ARBA"/>
</dbReference>
<sequence>MPYQLSIAQTYLPYLCYYNSSMASSFQSSPMASNYRSHNKKSHDNDMFHPTQVVVVVVPFPAQGHLNQLLNLSRLILAHNIPVHFVGSPTHNRQVIVRAQGWDPNFIYNIQIHDFNVSPFVSPAPNPNAETRFPSHLLPSFEASTSLRVPVYALLQSLSSVARRVVVIYDSLMASVVQDAIHVPNCESYTFHSVSAFTMFLYFWDAMGRPPVEKVSHVIPEVPSLEGCFTTQFIDFITSQYEFHKFSKGTIYNTTRVIESPYLELIKRIISSKTHWALGPFNPLSIEKGVYNTKHFSVEWLDKQEAGSVLYVSFGTTTCFSEEQIKEVANGLEKSKQKFIWVVRDADKGDVFIEDGVRTSELPKGFEERVKGTGLVVRDWAPQLEILSHSSTGGFMSHCGWNSCMESITMGVPIAAWPMHSDQPRNRVLVTEVLKIGVVVKDWDHRDELVTASDVENAVRRLMATKEGDEMRQRAMNLKNAIRRSRDEGGVSRVELDDFIAHITR</sequence>
<dbReference type="PANTHER" id="PTHR48044:SF22">
    <property type="entry name" value="GLYCOSYLTRANSFERASE"/>
    <property type="match status" value="1"/>
</dbReference>
<evidence type="ECO:0000313" key="9">
    <source>
        <dbReference type="Proteomes" id="UP000289340"/>
    </source>
</evidence>
<dbReference type="EMBL" id="QZWG01000019">
    <property type="protein sequence ID" value="RZB47823.1"/>
    <property type="molecule type" value="Genomic_DNA"/>
</dbReference>
<evidence type="ECO:0000256" key="1">
    <source>
        <dbReference type="ARBA" id="ARBA00009995"/>
    </source>
</evidence>
<dbReference type="Gene3D" id="3.40.50.2000">
    <property type="entry name" value="Glycogen Phosphorylase B"/>
    <property type="match status" value="2"/>
</dbReference>
<dbReference type="CDD" id="cd03784">
    <property type="entry name" value="GT1_Gtf-like"/>
    <property type="match status" value="1"/>
</dbReference>
<evidence type="ECO:0000259" key="6">
    <source>
        <dbReference type="Pfam" id="PF26168"/>
    </source>
</evidence>
<evidence type="ECO:0000256" key="3">
    <source>
        <dbReference type="ARBA" id="ARBA00022679"/>
    </source>
</evidence>
<reference evidence="8 9" key="2">
    <citation type="submission" date="2018-09" db="EMBL/GenBank/DDBJ databases">
        <title>A high-quality reference genome of wild soybean provides a powerful tool to mine soybean genomes.</title>
        <authorList>
            <person name="Xie M."/>
            <person name="Chung C.Y.L."/>
            <person name="Li M.-W."/>
            <person name="Wong F.-L."/>
            <person name="Chan T.-F."/>
            <person name="Lam H.-M."/>
        </authorList>
    </citation>
    <scope>NUCLEOTIDE SEQUENCE [LARGE SCALE GENOMIC DNA]</scope>
    <source>
        <strain evidence="9">cv. W05</strain>
        <tissue evidence="8">Hypocotyl of etiolated seedlings</tissue>
    </source>
</reference>
<dbReference type="Pfam" id="PF26168">
    <property type="entry name" value="Glyco_transf_N"/>
    <property type="match status" value="1"/>
</dbReference>
<evidence type="ECO:0000256" key="5">
    <source>
        <dbReference type="RuleBase" id="RU362057"/>
    </source>
</evidence>
<comment type="similarity">
    <text evidence="1 4">Belongs to the UDP-glycosyltransferase family.</text>
</comment>
<protein>
    <recommendedName>
        <fullName evidence="5">Glycosyltransferase</fullName>
        <ecNumber evidence="5">2.4.1.-</ecNumber>
    </recommendedName>
</protein>
<gene>
    <name evidence="8" type="ORF">D0Y65_051407</name>
    <name evidence="7" type="ORF">glysoja_024080</name>
</gene>
<dbReference type="Pfam" id="PF00201">
    <property type="entry name" value="UDPGT"/>
    <property type="match status" value="1"/>
</dbReference>
<evidence type="ECO:0000313" key="8">
    <source>
        <dbReference type="EMBL" id="RZB47823.1"/>
    </source>
</evidence>
<evidence type="ECO:0000256" key="4">
    <source>
        <dbReference type="RuleBase" id="RU003718"/>
    </source>
</evidence>
<accession>A0A0B2Q0V6</accession>
<dbReference type="EC" id="2.4.1.-" evidence="5"/>